<proteinExistence type="inferred from homology"/>
<comment type="catalytic activity">
    <reaction evidence="9 10">
        <text>isopentenyl phosphate + ATP = isopentenyl diphosphate + ADP</text>
        <dbReference type="Rhea" id="RHEA:33963"/>
        <dbReference type="ChEBI" id="CHEBI:30616"/>
        <dbReference type="ChEBI" id="CHEBI:65078"/>
        <dbReference type="ChEBI" id="CHEBI:128769"/>
        <dbReference type="ChEBI" id="CHEBI:456216"/>
        <dbReference type="EC" id="2.7.4.26"/>
    </reaction>
</comment>
<name>F8AMR4_METOI</name>
<keyword evidence="5 10" id="KW-0547">Nucleotide-binding</keyword>
<feature type="binding site" evidence="11">
    <location>
        <position position="170"/>
    </location>
    <ligand>
        <name>substrate</name>
    </ligand>
</feature>
<keyword evidence="6 10" id="KW-0418">Kinase</keyword>
<gene>
    <name evidence="14" type="ordered locus">Metok_0924</name>
</gene>
<dbReference type="GO" id="GO:0016114">
    <property type="term" value="P:terpenoid biosynthetic process"/>
    <property type="evidence" value="ECO:0007669"/>
    <property type="project" value="TreeGrafter"/>
</dbReference>
<keyword evidence="7 10" id="KW-0067">ATP-binding</keyword>
<dbReference type="GO" id="GO:0005524">
    <property type="term" value="F:ATP binding"/>
    <property type="evidence" value="ECO:0007669"/>
    <property type="project" value="UniProtKB-KW"/>
</dbReference>
<sequence length="269" mass="30521">MLAILKLGGSILCNKNIPFSIKWDNLDRISMEIRNAIDKYNNNNEHGEYNNNDNSELSLIIIHGGGSFGHPVAKKYLNDKKDSNQFYNMKKGFWDIQKAMRRFNNIVIDELHNYDIPAVSIQPSSFIAFNKEKIHFDTYVIEGMLKRGLVPVIHGDIVLDGERNYRIFSGDHALPYLTKKLKPNLSLHASDVDGVLDSDKNVIEKINSENIKEVLKYLKPSDKNDITGGMYLKVMESYKLGIKTLIFNGNIKGNIYNALLGNVKGTEIN</sequence>
<evidence type="ECO:0000256" key="7">
    <source>
        <dbReference type="ARBA" id="ARBA00022840"/>
    </source>
</evidence>
<accession>F8AMR4</accession>
<comment type="subunit">
    <text evidence="10">Homodimer.</text>
</comment>
<feature type="binding site" evidence="11">
    <location>
        <position position="70"/>
    </location>
    <ligand>
        <name>substrate</name>
    </ligand>
</feature>
<evidence type="ECO:0000256" key="3">
    <source>
        <dbReference type="ARBA" id="ARBA00017267"/>
    </source>
</evidence>
<dbReference type="SUPFAM" id="SSF53633">
    <property type="entry name" value="Carbamate kinase-like"/>
    <property type="match status" value="1"/>
</dbReference>
<dbReference type="EMBL" id="CP002792">
    <property type="protein sequence ID" value="AEH06895.1"/>
    <property type="molecule type" value="Genomic_DNA"/>
</dbReference>
<dbReference type="PANTHER" id="PTHR43654:SF1">
    <property type="entry name" value="ISOPENTENYL PHOSPHATE KINASE"/>
    <property type="match status" value="1"/>
</dbReference>
<organism evidence="14 15">
    <name type="scientific">Methanothermococcus okinawensis (strain DSM 14208 / JCM 11175 / IH1)</name>
    <dbReference type="NCBI Taxonomy" id="647113"/>
    <lineage>
        <taxon>Archaea</taxon>
        <taxon>Methanobacteriati</taxon>
        <taxon>Methanobacteriota</taxon>
        <taxon>Methanomada group</taxon>
        <taxon>Methanococci</taxon>
        <taxon>Methanococcales</taxon>
        <taxon>Methanococcaceae</taxon>
        <taxon>Methanothermococcus</taxon>
    </lineage>
</organism>
<feature type="binding site" evidence="11">
    <location>
        <position position="66"/>
    </location>
    <ligand>
        <name>ATP</name>
        <dbReference type="ChEBI" id="CHEBI:30616"/>
    </ligand>
</feature>
<dbReference type="Pfam" id="PF00696">
    <property type="entry name" value="AA_kinase"/>
    <property type="match status" value="1"/>
</dbReference>
<feature type="binding site" evidence="11">
    <location>
        <position position="65"/>
    </location>
    <ligand>
        <name>substrate</name>
    </ligand>
</feature>
<dbReference type="AlphaFoldDB" id="F8AMR4"/>
<dbReference type="InterPro" id="IPR024192">
    <property type="entry name" value="Fosfomycin_R_FomA-type"/>
</dbReference>
<dbReference type="GO" id="GO:0016301">
    <property type="term" value="F:kinase activity"/>
    <property type="evidence" value="ECO:0007669"/>
    <property type="project" value="UniProtKB-KW"/>
</dbReference>
<evidence type="ECO:0000256" key="11">
    <source>
        <dbReference type="PIRSR" id="PIRSR016496-1"/>
    </source>
</evidence>
<dbReference type="OrthoDB" id="15328at2157"/>
<evidence type="ECO:0000256" key="9">
    <source>
        <dbReference type="ARBA" id="ARBA00049063"/>
    </source>
</evidence>
<keyword evidence="15" id="KW-1185">Reference proteome</keyword>
<feature type="binding site" evidence="11">
    <location>
        <position position="233"/>
    </location>
    <ligand>
        <name>ATP</name>
        <dbReference type="ChEBI" id="CHEBI:30616"/>
    </ligand>
</feature>
<evidence type="ECO:0000259" key="13">
    <source>
        <dbReference type="Pfam" id="PF00696"/>
    </source>
</evidence>
<dbReference type="EC" id="2.7.4.26" evidence="2 10"/>
<feature type="binding site" evidence="11">
    <location>
        <position position="191"/>
    </location>
    <ligand>
        <name>ATP</name>
        <dbReference type="ChEBI" id="CHEBI:30616"/>
    </ligand>
</feature>
<dbReference type="STRING" id="647113.Metok_0924"/>
<dbReference type="CDD" id="cd04241">
    <property type="entry name" value="AAK_FomA-like"/>
    <property type="match status" value="1"/>
</dbReference>
<feature type="site" description="Transition state stabilizer" evidence="12">
    <location>
        <position position="15"/>
    </location>
</feature>
<evidence type="ECO:0000313" key="14">
    <source>
        <dbReference type="EMBL" id="AEH06895.1"/>
    </source>
</evidence>
<dbReference type="GeneID" id="10773074"/>
<dbReference type="RefSeq" id="WP_013867079.1">
    <property type="nucleotide sequence ID" value="NC_015636.1"/>
</dbReference>
<dbReference type="InterPro" id="IPR036393">
    <property type="entry name" value="AceGlu_kinase-like_sf"/>
</dbReference>
<evidence type="ECO:0000256" key="12">
    <source>
        <dbReference type="PIRSR" id="PIRSR016496-2"/>
    </source>
</evidence>
<dbReference type="InterPro" id="IPR001048">
    <property type="entry name" value="Asp/Glu/Uridylate_kinase"/>
</dbReference>
<feature type="binding site" evidence="11">
    <location>
        <position position="229"/>
    </location>
    <ligand>
        <name>ATP</name>
        <dbReference type="ChEBI" id="CHEBI:30616"/>
    </ligand>
</feature>
<protein>
    <recommendedName>
        <fullName evidence="3 10">Isopentenyl phosphate kinase</fullName>
        <shortName evidence="10">IPK</shortName>
        <ecNumber evidence="2 10">2.7.4.26</ecNumber>
    </recommendedName>
</protein>
<comment type="similarity">
    <text evidence="1 10">Belongs to the isopentenyl phosphate kinase family.</text>
</comment>
<evidence type="ECO:0000256" key="1">
    <source>
        <dbReference type="ARBA" id="ARBA00010540"/>
    </source>
</evidence>
<evidence type="ECO:0000256" key="2">
    <source>
        <dbReference type="ARBA" id="ARBA00012908"/>
    </source>
</evidence>
<evidence type="ECO:0000256" key="5">
    <source>
        <dbReference type="ARBA" id="ARBA00022741"/>
    </source>
</evidence>
<reference evidence="14" key="1">
    <citation type="submission" date="2011-05" db="EMBL/GenBank/DDBJ databases">
        <title>Complete sequence of chromosome of Methanothermococcus okinawensis IH1.</title>
        <authorList>
            <consortium name="US DOE Joint Genome Institute"/>
            <person name="Lucas S."/>
            <person name="Han J."/>
            <person name="Lapidus A."/>
            <person name="Cheng J.-F."/>
            <person name="Goodwin L."/>
            <person name="Pitluck S."/>
            <person name="Peters L."/>
            <person name="Mikhailova N."/>
            <person name="Held B."/>
            <person name="Han C."/>
            <person name="Tapia R."/>
            <person name="Land M."/>
            <person name="Hauser L."/>
            <person name="Kyrpides N."/>
            <person name="Ivanova N."/>
            <person name="Pagani I."/>
            <person name="Sieprawska-Lupa M."/>
            <person name="Takai K."/>
            <person name="Miyazaki J."/>
            <person name="Whitman W."/>
            <person name="Woyke T."/>
        </authorList>
    </citation>
    <scope>NUCLEOTIDE SEQUENCE [LARGE SCALE GENOMIC DNA]</scope>
    <source>
        <strain evidence="14">IH1</strain>
    </source>
</reference>
<dbReference type="GO" id="GO:0005829">
    <property type="term" value="C:cytosol"/>
    <property type="evidence" value="ECO:0007669"/>
    <property type="project" value="TreeGrafter"/>
</dbReference>
<evidence type="ECO:0000256" key="10">
    <source>
        <dbReference type="PIRNR" id="PIRNR016496"/>
    </source>
</evidence>
<evidence type="ECO:0000256" key="4">
    <source>
        <dbReference type="ARBA" id="ARBA00022679"/>
    </source>
</evidence>
<dbReference type="PANTHER" id="PTHR43654">
    <property type="entry name" value="GLUTAMATE 5-KINASE"/>
    <property type="match status" value="1"/>
</dbReference>
<dbReference type="Gene3D" id="3.40.1160.10">
    <property type="entry name" value="Acetylglutamate kinase-like"/>
    <property type="match status" value="1"/>
</dbReference>
<evidence type="ECO:0000313" key="15">
    <source>
        <dbReference type="Proteomes" id="UP000009296"/>
    </source>
</evidence>
<feature type="domain" description="Aspartate/glutamate/uridylate kinase" evidence="13">
    <location>
        <begin position="1"/>
        <end position="240"/>
    </location>
</feature>
<dbReference type="KEGG" id="mok:Metok_0924"/>
<dbReference type="HOGENOM" id="CLU_070213_0_0_2"/>
<dbReference type="NCBIfam" id="NF040647">
    <property type="entry name" value="IPPK_Arch"/>
    <property type="match status" value="1"/>
</dbReference>
<dbReference type="GO" id="GO:0102043">
    <property type="term" value="F:isopentenyl phosphate kinase activity"/>
    <property type="evidence" value="ECO:0007669"/>
    <property type="project" value="UniProtKB-EC"/>
</dbReference>
<dbReference type="Proteomes" id="UP000009296">
    <property type="component" value="Chromosome"/>
</dbReference>
<comment type="function">
    <text evidence="10">Catalyzes the formation of isopentenyl diphosphate (IPP), the building block of all isoprenoids.</text>
</comment>
<evidence type="ECO:0000256" key="6">
    <source>
        <dbReference type="ARBA" id="ARBA00022777"/>
    </source>
</evidence>
<feature type="binding site" evidence="11">
    <location>
        <begin position="6"/>
        <end position="10"/>
    </location>
    <ligand>
        <name>ATP</name>
        <dbReference type="ChEBI" id="CHEBI:30616"/>
    </ligand>
</feature>
<dbReference type="PIRSF" id="PIRSF016496">
    <property type="entry name" value="Kin_FomA"/>
    <property type="match status" value="1"/>
</dbReference>
<evidence type="ECO:0000256" key="8">
    <source>
        <dbReference type="ARBA" id="ARBA00023229"/>
    </source>
</evidence>
<keyword evidence="4 10" id="KW-0808">Transferase</keyword>
<keyword evidence="8" id="KW-0414">Isoprene biosynthesis</keyword>
<dbReference type="eggNOG" id="arCOG00860">
    <property type="taxonomic scope" value="Archaea"/>
</dbReference>